<evidence type="ECO:0000313" key="1">
    <source>
        <dbReference type="EMBL" id="KAJ8118889.1"/>
    </source>
</evidence>
<gene>
    <name evidence="1" type="ORF">OPT61_g230</name>
</gene>
<accession>A0ACC2IUR8</accession>
<sequence length="109" mass="12121">MSAKSGKSEMNPSQAEELVEANVPPFKNFLESLPIAGIKPKRILLQTGGKNYGVHIGRVRTSIVESDPQPRYLGPNFYYHQEDALRAFCDEHPETAWNIVHPFAVIGAT</sequence>
<keyword evidence="2" id="KW-1185">Reference proteome</keyword>
<proteinExistence type="predicted"/>
<organism evidence="1 2">
    <name type="scientific">Boeremia exigua</name>
    <dbReference type="NCBI Taxonomy" id="749465"/>
    <lineage>
        <taxon>Eukaryota</taxon>
        <taxon>Fungi</taxon>
        <taxon>Dikarya</taxon>
        <taxon>Ascomycota</taxon>
        <taxon>Pezizomycotina</taxon>
        <taxon>Dothideomycetes</taxon>
        <taxon>Pleosporomycetidae</taxon>
        <taxon>Pleosporales</taxon>
        <taxon>Pleosporineae</taxon>
        <taxon>Didymellaceae</taxon>
        <taxon>Boeremia</taxon>
    </lineage>
</organism>
<name>A0ACC2IUR8_9PLEO</name>
<reference evidence="1" key="1">
    <citation type="submission" date="2022-11" db="EMBL/GenBank/DDBJ databases">
        <title>Genome Sequence of Boeremia exigua.</title>
        <authorList>
            <person name="Buettner E."/>
        </authorList>
    </citation>
    <scope>NUCLEOTIDE SEQUENCE</scope>
    <source>
        <strain evidence="1">CU02</strain>
    </source>
</reference>
<dbReference type="Proteomes" id="UP001153331">
    <property type="component" value="Unassembled WGS sequence"/>
</dbReference>
<protein>
    <submittedName>
        <fullName evidence="1">Uncharacterized protein</fullName>
    </submittedName>
</protein>
<comment type="caution">
    <text evidence="1">The sequence shown here is derived from an EMBL/GenBank/DDBJ whole genome shotgun (WGS) entry which is preliminary data.</text>
</comment>
<dbReference type="EMBL" id="JAPHNI010000007">
    <property type="protein sequence ID" value="KAJ8118889.1"/>
    <property type="molecule type" value="Genomic_DNA"/>
</dbReference>
<evidence type="ECO:0000313" key="2">
    <source>
        <dbReference type="Proteomes" id="UP001153331"/>
    </source>
</evidence>